<dbReference type="InterPro" id="IPR054567">
    <property type="entry name" value="NNH7"/>
</dbReference>
<sequence length="1030" mass="113489">MADRLCYADAVKLLGGADSALVTALDRLTGGVLLAATGGGAEFALSLFDAKGELARLSGELVGGLADRLRGLGRYDRTERLTAAHKVIVLTGYFEAVSAVAAPFDAGPLLTRSEQVGLATGARPRSTRLRDLVGVLNDGDVPGEPVPPGAAPMPSALRAFYGSLTERLVAFLNEAGAHDSADRIARVLADEVPQAAMRRYEHHLRVLASDFPEVAFWANRLDHLTTHDRLLRLHAGMEGLGRVLEEIASSAAPMGDRRAALARRYRRVLERPIVATGDVPEGLTIPSLATAYVNPRFRAADVTHASRFDQEQWWSDHPVRDDLQEFLIGHLTSIAATRSPLIVLGQPGSGKSVLTQILAARLPAADFLAVRVALRDVPADTDLQSQIEHAIRDSTGESVTWPALAGQAGGALPVVLLDGFDELLQATGIGQTDYLEQVVRFQEREADQGRPVAVLVTSRIAVADRARVAVGGATALRLEPFTGEQVEQWLAVWGRHNAAHLAGRGLRALPAEAALRQPELAVQPLLLLMLALYDAADNALQRHTRTLDQADLYERILRRFAERELQKTRPELAGAPLRAEIENELLRLSIAGFAMFNRGRQWVTEEELSADLTALSIAPAADRAARGFHAPPTPAQQVIGRFFFIHQAQALRKDARLTTCEFLHATFGEFLVARLILRELVDLAAAAAARSRHAVDDGFVRTLLSFLPLTTRGQIITFLQQLAGQVEEERRPLLRELLLTAFHGSLRASGSAAYASYRPEQLGDPARHGAYAANLLLLIVLIGGPVHGRELFPRARFPAAEWRRHALLWRSQFTAEAWEYLAAFLSLERTWYAEDREVRIGVRGEEPWSPPEPDVYWMHFAHPGHEFRQSLGWQHTRTHHLFRESHFTCDYAEDLAWHALTPLVTALDYGDSEDLEDGESLTAIGVVDTELALSTTNALTRVWLASSDPTGESDLQRAYEECLTVVVNSRPDEDSPARTAYLSRFLRQLAADRDRLSPEFRSRVREHLDRYLVPARPLVRGWAREAFGDL</sequence>
<dbReference type="EMBL" id="JAMZEB010000002">
    <property type="protein sequence ID" value="MCP2357926.1"/>
    <property type="molecule type" value="Genomic_DNA"/>
</dbReference>
<dbReference type="RefSeq" id="WP_253745028.1">
    <property type="nucleotide sequence ID" value="NZ_BAABKA010000018.1"/>
</dbReference>
<feature type="domain" description="NACHT N-terminal Helical" evidence="1">
    <location>
        <begin position="3"/>
        <end position="221"/>
    </location>
</feature>
<evidence type="ECO:0000313" key="2">
    <source>
        <dbReference type="EMBL" id="MCP2357926.1"/>
    </source>
</evidence>
<dbReference type="InterPro" id="IPR027417">
    <property type="entry name" value="P-loop_NTPase"/>
</dbReference>
<evidence type="ECO:0000313" key="3">
    <source>
        <dbReference type="Proteomes" id="UP001139648"/>
    </source>
</evidence>
<dbReference type="Gene3D" id="3.40.50.300">
    <property type="entry name" value="P-loop containing nucleotide triphosphate hydrolases"/>
    <property type="match status" value="1"/>
</dbReference>
<gene>
    <name evidence="2" type="ORF">HD597_004946</name>
</gene>
<dbReference type="Pfam" id="PF22738">
    <property type="entry name" value="NNH7"/>
    <property type="match status" value="1"/>
</dbReference>
<dbReference type="AlphaFoldDB" id="A0A9X2K5U0"/>
<reference evidence="2" key="1">
    <citation type="submission" date="2022-06" db="EMBL/GenBank/DDBJ databases">
        <title>Sequencing the genomes of 1000 actinobacteria strains.</title>
        <authorList>
            <person name="Klenk H.-P."/>
        </authorList>
    </citation>
    <scope>NUCLEOTIDE SEQUENCE</scope>
    <source>
        <strain evidence="2">DSM 46694</strain>
    </source>
</reference>
<proteinExistence type="predicted"/>
<accession>A0A9X2K5U0</accession>
<organism evidence="2 3">
    <name type="scientific">Nonomuraea thailandensis</name>
    <dbReference type="NCBI Taxonomy" id="1188745"/>
    <lineage>
        <taxon>Bacteria</taxon>
        <taxon>Bacillati</taxon>
        <taxon>Actinomycetota</taxon>
        <taxon>Actinomycetes</taxon>
        <taxon>Streptosporangiales</taxon>
        <taxon>Streptosporangiaceae</taxon>
        <taxon>Nonomuraea</taxon>
    </lineage>
</organism>
<comment type="caution">
    <text evidence="2">The sequence shown here is derived from an EMBL/GenBank/DDBJ whole genome shotgun (WGS) entry which is preliminary data.</text>
</comment>
<protein>
    <recommendedName>
        <fullName evidence="1">NACHT N-terminal Helical domain-containing protein</fullName>
    </recommendedName>
</protein>
<keyword evidence="3" id="KW-1185">Reference proteome</keyword>
<dbReference type="SUPFAM" id="SSF52540">
    <property type="entry name" value="P-loop containing nucleoside triphosphate hydrolases"/>
    <property type="match status" value="1"/>
</dbReference>
<dbReference type="Proteomes" id="UP001139648">
    <property type="component" value="Unassembled WGS sequence"/>
</dbReference>
<name>A0A9X2K5U0_9ACTN</name>
<evidence type="ECO:0000259" key="1">
    <source>
        <dbReference type="Pfam" id="PF22738"/>
    </source>
</evidence>